<organism evidence="8 9">
    <name type="scientific">Sulfobacillus benefaciens</name>
    <dbReference type="NCBI Taxonomy" id="453960"/>
    <lineage>
        <taxon>Bacteria</taxon>
        <taxon>Bacillati</taxon>
        <taxon>Bacillota</taxon>
        <taxon>Clostridia</taxon>
        <taxon>Eubacteriales</taxon>
        <taxon>Clostridiales Family XVII. Incertae Sedis</taxon>
        <taxon>Sulfobacillus</taxon>
    </lineage>
</organism>
<accession>A0A2T2XJS6</accession>
<evidence type="ECO:0000313" key="9">
    <source>
        <dbReference type="Proteomes" id="UP000242972"/>
    </source>
</evidence>
<comment type="similarity">
    <text evidence="1 6">Belongs to the chaperonin (HSP60) family.</text>
</comment>
<dbReference type="CDD" id="cd03344">
    <property type="entry name" value="GroEL"/>
    <property type="match status" value="1"/>
</dbReference>
<evidence type="ECO:0000256" key="4">
    <source>
        <dbReference type="ARBA" id="ARBA00023186"/>
    </source>
</evidence>
<keyword evidence="4" id="KW-0143">Chaperone</keyword>
<dbReference type="InterPro" id="IPR027413">
    <property type="entry name" value="GROEL-like_equatorial_sf"/>
</dbReference>
<dbReference type="GO" id="GO:0005524">
    <property type="term" value="F:ATP binding"/>
    <property type="evidence" value="ECO:0007669"/>
    <property type="project" value="UniProtKB-KW"/>
</dbReference>
<dbReference type="NCBIfam" id="NF009489">
    <property type="entry name" value="PRK12851.1"/>
    <property type="match status" value="1"/>
</dbReference>
<gene>
    <name evidence="8" type="primary">groEL</name>
    <name evidence="8" type="ORF">C7B46_04725</name>
</gene>
<dbReference type="PANTHER" id="PTHR45633">
    <property type="entry name" value="60 KDA HEAT SHOCK PROTEIN, MITOCHONDRIAL"/>
    <property type="match status" value="1"/>
</dbReference>
<dbReference type="InterPro" id="IPR002423">
    <property type="entry name" value="Cpn60/GroEL/TCP-1"/>
</dbReference>
<evidence type="ECO:0000256" key="2">
    <source>
        <dbReference type="ARBA" id="ARBA00022741"/>
    </source>
</evidence>
<dbReference type="NCBIfam" id="NF000592">
    <property type="entry name" value="PRK00013.1"/>
    <property type="match status" value="1"/>
</dbReference>
<dbReference type="NCBIfam" id="NF009488">
    <property type="entry name" value="PRK12850.1"/>
    <property type="match status" value="1"/>
</dbReference>
<dbReference type="GO" id="GO:0042026">
    <property type="term" value="P:protein refolding"/>
    <property type="evidence" value="ECO:0007669"/>
    <property type="project" value="InterPro"/>
</dbReference>
<name>A0A2T2XJS6_9FIRM</name>
<dbReference type="InterPro" id="IPR018370">
    <property type="entry name" value="Chaperonin_Cpn60_CS"/>
</dbReference>
<sequence>MPKLLRFHDQARKALAHGVDQLSAAVAVTLGPKGRNVMIDRPLGRPVVSSDGVSIANEIELVDRFENMGAQLVREVAHQTNEIAGDGTTTATVLANALIQRGLAILNGGANPVDLVRGMELAGRQTLSMLKELARPATSLETLRQVASIAGGDMATGSLVMTALERVGVDGLIAVEPSSTLTSEVDVVEGMQIDRGYVSHHMVTDRQLMRANLSDVAVLVTDQLIAKSDVTAIATLYRQVSNRYGAMLLIADDVASSAMAELLAVKQRIPLVIVRAPEFGPWRTLALEDIAIFTGAQFQAKDLGQTLEKITMDVLGRIERAEITNDSATLIGGQGDPDTIAGRRYAINRQLEATEQPFEREKLQQRLSRLSGGMAAIYVGGVTSVDQKERMQRVEDALHAAKAAWQEGIVAGGGATLAQLSRRLAPLLESLHGNEADGAGLVQNALLEPLATIARNCGVDAEQVVSRVREMPENMGYDALLGEFTDLVERGIVDPVKVVYAAVDNAIAVSSMILATDVLITDILDTTDVTEGPARGGGGELLGLD</sequence>
<dbReference type="EMBL" id="PXYW01000007">
    <property type="protein sequence ID" value="PSR34742.1"/>
    <property type="molecule type" value="Genomic_DNA"/>
</dbReference>
<dbReference type="SUPFAM" id="SSF48592">
    <property type="entry name" value="GroEL equatorial domain-like"/>
    <property type="match status" value="1"/>
</dbReference>
<dbReference type="Pfam" id="PF00118">
    <property type="entry name" value="Cpn60_TCP1"/>
    <property type="match status" value="1"/>
</dbReference>
<dbReference type="SUPFAM" id="SSF54849">
    <property type="entry name" value="GroEL-intermediate domain like"/>
    <property type="match status" value="1"/>
</dbReference>
<evidence type="ECO:0000256" key="3">
    <source>
        <dbReference type="ARBA" id="ARBA00022840"/>
    </source>
</evidence>
<protein>
    <recommendedName>
        <fullName evidence="7">60 kDa chaperonin</fullName>
    </recommendedName>
</protein>
<evidence type="ECO:0000256" key="5">
    <source>
        <dbReference type="ARBA" id="ARBA00023235"/>
    </source>
</evidence>
<dbReference type="GO" id="GO:0016853">
    <property type="term" value="F:isomerase activity"/>
    <property type="evidence" value="ECO:0007669"/>
    <property type="project" value="UniProtKB-KW"/>
</dbReference>
<dbReference type="GO" id="GO:0140662">
    <property type="term" value="F:ATP-dependent protein folding chaperone"/>
    <property type="evidence" value="ECO:0007669"/>
    <property type="project" value="InterPro"/>
</dbReference>
<comment type="caution">
    <text evidence="8">The sequence shown here is derived from an EMBL/GenBank/DDBJ whole genome shotgun (WGS) entry which is preliminary data.</text>
</comment>
<comment type="function">
    <text evidence="7">Together with its co-chaperonin GroES, plays an essential role in assisting protein folding. The GroEL-GroES system forms a nano-cage that allows encapsulation of the non-native substrate proteins and provides a physical environment optimized to promote and accelerate protein folding.</text>
</comment>
<dbReference type="InterPro" id="IPR027410">
    <property type="entry name" value="TCP-1-like_intermed_sf"/>
</dbReference>
<evidence type="ECO:0000256" key="1">
    <source>
        <dbReference type="ARBA" id="ARBA00006607"/>
    </source>
</evidence>
<dbReference type="Gene3D" id="1.10.560.10">
    <property type="entry name" value="GroEL-like equatorial domain"/>
    <property type="match status" value="1"/>
</dbReference>
<dbReference type="SUPFAM" id="SSF52029">
    <property type="entry name" value="GroEL apical domain-like"/>
    <property type="match status" value="1"/>
</dbReference>
<dbReference type="AlphaFoldDB" id="A0A2T2XJS6"/>
<reference evidence="8 9" key="1">
    <citation type="journal article" date="2014" name="BMC Genomics">
        <title>Comparison of environmental and isolate Sulfobacillus genomes reveals diverse carbon, sulfur, nitrogen, and hydrogen metabolisms.</title>
        <authorList>
            <person name="Justice N.B."/>
            <person name="Norman A."/>
            <person name="Brown C.T."/>
            <person name="Singh A."/>
            <person name="Thomas B.C."/>
            <person name="Banfield J.F."/>
        </authorList>
    </citation>
    <scope>NUCLEOTIDE SEQUENCE [LARGE SCALE GENOMIC DNA]</scope>
    <source>
        <strain evidence="8">AMDSBA4</strain>
    </source>
</reference>
<keyword evidence="2" id="KW-0547">Nucleotide-binding</keyword>
<dbReference type="FunFam" id="3.50.7.10:FF:000001">
    <property type="entry name" value="60 kDa chaperonin"/>
    <property type="match status" value="1"/>
</dbReference>
<keyword evidence="3" id="KW-0067">ATP-binding</keyword>
<dbReference type="InterPro" id="IPR001844">
    <property type="entry name" value="Cpn60/GroEL"/>
</dbReference>
<comment type="subunit">
    <text evidence="7">Forms a cylinder of 14 subunits composed of two heptameric rings stacked back-to-back. Interacts with the co-chaperonin GroES.</text>
</comment>
<dbReference type="SMR" id="A0A2T2XJS6"/>
<evidence type="ECO:0000256" key="6">
    <source>
        <dbReference type="RuleBase" id="RU000418"/>
    </source>
</evidence>
<dbReference type="NCBIfam" id="NF009487">
    <property type="entry name" value="PRK12849.1"/>
    <property type="match status" value="1"/>
</dbReference>
<evidence type="ECO:0000313" key="8">
    <source>
        <dbReference type="EMBL" id="PSR34742.1"/>
    </source>
</evidence>
<evidence type="ECO:0000256" key="7">
    <source>
        <dbReference type="RuleBase" id="RU000419"/>
    </source>
</evidence>
<dbReference type="PRINTS" id="PR00298">
    <property type="entry name" value="CHAPERONIN60"/>
</dbReference>
<dbReference type="Proteomes" id="UP000242972">
    <property type="component" value="Unassembled WGS sequence"/>
</dbReference>
<dbReference type="Gene3D" id="3.30.260.10">
    <property type="entry name" value="TCP-1-like chaperonin intermediate domain"/>
    <property type="match status" value="1"/>
</dbReference>
<keyword evidence="5" id="KW-0413">Isomerase</keyword>
<proteinExistence type="inferred from homology"/>
<dbReference type="PROSITE" id="PS00296">
    <property type="entry name" value="CHAPERONINS_CPN60"/>
    <property type="match status" value="1"/>
</dbReference>
<dbReference type="InterPro" id="IPR027409">
    <property type="entry name" value="GroEL-like_apical_dom_sf"/>
</dbReference>
<dbReference type="Gene3D" id="3.50.7.10">
    <property type="entry name" value="GroEL"/>
    <property type="match status" value="1"/>
</dbReference>